<evidence type="ECO:0000313" key="4">
    <source>
        <dbReference type="Proteomes" id="UP001319121"/>
    </source>
</evidence>
<organism evidence="3 4">
    <name type="scientific">Ferrigenium kumadai</name>
    <dbReference type="NCBI Taxonomy" id="1682490"/>
    <lineage>
        <taxon>Bacteria</taxon>
        <taxon>Pseudomonadati</taxon>
        <taxon>Pseudomonadota</taxon>
        <taxon>Betaproteobacteria</taxon>
        <taxon>Nitrosomonadales</taxon>
        <taxon>Gallionellaceae</taxon>
        <taxon>Ferrigenium</taxon>
    </lineage>
</organism>
<gene>
    <name evidence="3" type="ORF">FGKAn22_23780</name>
</gene>
<dbReference type="InterPro" id="IPR028976">
    <property type="entry name" value="CheC-like_sf"/>
</dbReference>
<keyword evidence="1" id="KW-0145">Chemotaxis</keyword>
<reference evidence="3 4" key="1">
    <citation type="submission" date="2019-03" db="EMBL/GenBank/DDBJ databases">
        <title>Complete genome sequence of Ferrigenium kumadai strain An22, a microaerophilic iron-oxidizing bacterium isolated from a paddy field soil.</title>
        <authorList>
            <person name="Watanabe T."/>
            <person name="Asakawa S."/>
        </authorList>
    </citation>
    <scope>NUCLEOTIDE SEQUENCE [LARGE SCALE GENOMIC DNA]</scope>
    <source>
        <strain evidence="3 4">An22</strain>
    </source>
</reference>
<name>A0AAN1W0S4_9PROT</name>
<dbReference type="CDD" id="cd17906">
    <property type="entry name" value="CheX"/>
    <property type="match status" value="1"/>
</dbReference>
<evidence type="ECO:0000259" key="2">
    <source>
        <dbReference type="Pfam" id="PF13690"/>
    </source>
</evidence>
<sequence length="176" mass="18815">MMGQVNVAEGRKPQAPSMTDGSHMDILMIHALLDSLFTIFATMVRLRVQPGIPEPKQGKAAKGVVSALIGMKGEGACGSVALSLPLPAIREISRNLLGHEIASADNEAADLAGELVNMLVGGAKRILSEQGHDFDMQTPQLLLGEGHEIVHHYPGQTVLLPVNIGQSEFYIELNFV</sequence>
<dbReference type="PANTHER" id="PTHR39452:SF1">
    <property type="entry name" value="CHEY-P PHOSPHATASE CHEX"/>
    <property type="match status" value="1"/>
</dbReference>
<dbReference type="EMBL" id="AP019536">
    <property type="protein sequence ID" value="BBJ00686.1"/>
    <property type="molecule type" value="Genomic_DNA"/>
</dbReference>
<accession>A0AAN1W0S4</accession>
<feature type="domain" description="Chemotaxis phosphatase CheX-like" evidence="2">
    <location>
        <begin position="65"/>
        <end position="152"/>
    </location>
</feature>
<evidence type="ECO:0000256" key="1">
    <source>
        <dbReference type="ARBA" id="ARBA00022500"/>
    </source>
</evidence>
<dbReference type="GO" id="GO:0006935">
    <property type="term" value="P:chemotaxis"/>
    <property type="evidence" value="ECO:0007669"/>
    <property type="project" value="UniProtKB-KW"/>
</dbReference>
<dbReference type="PANTHER" id="PTHR39452">
    <property type="entry name" value="CHEY-P PHOSPHATASE CHEX"/>
    <property type="match status" value="1"/>
</dbReference>
<keyword evidence="4" id="KW-1185">Reference proteome</keyword>
<dbReference type="Pfam" id="PF13690">
    <property type="entry name" value="CheX"/>
    <property type="match status" value="1"/>
</dbReference>
<proteinExistence type="predicted"/>
<dbReference type="KEGG" id="fku:FGKAn22_23780"/>
<protein>
    <submittedName>
        <fullName evidence="3">Chemotaxis protein CheX</fullName>
    </submittedName>
</protein>
<dbReference type="Gene3D" id="3.40.1550.10">
    <property type="entry name" value="CheC-like"/>
    <property type="match status" value="1"/>
</dbReference>
<dbReference type="InterPro" id="IPR038756">
    <property type="entry name" value="CheX-like"/>
</dbReference>
<dbReference type="Proteomes" id="UP001319121">
    <property type="component" value="Chromosome"/>
</dbReference>
<evidence type="ECO:0000313" key="3">
    <source>
        <dbReference type="EMBL" id="BBJ00686.1"/>
    </source>
</evidence>
<dbReference type="InterPro" id="IPR028051">
    <property type="entry name" value="CheX-like_dom"/>
</dbReference>
<dbReference type="SUPFAM" id="SSF103039">
    <property type="entry name" value="CheC-like"/>
    <property type="match status" value="1"/>
</dbReference>
<dbReference type="AlphaFoldDB" id="A0AAN1W0S4"/>